<reference evidence="2 3" key="1">
    <citation type="journal article" date="2023" name="Plants (Basel)">
        <title>Bridging the Gap: Combining Genomics and Transcriptomics Approaches to Understand Stylosanthes scabra, an Orphan Legume from the Brazilian Caatinga.</title>
        <authorList>
            <person name="Ferreira-Neto J.R.C."/>
            <person name="da Silva M.D."/>
            <person name="Binneck E."/>
            <person name="de Melo N.F."/>
            <person name="da Silva R.H."/>
            <person name="de Melo A.L.T.M."/>
            <person name="Pandolfi V."/>
            <person name="Bustamante F.O."/>
            <person name="Brasileiro-Vidal A.C."/>
            <person name="Benko-Iseppon A.M."/>
        </authorList>
    </citation>
    <scope>NUCLEOTIDE SEQUENCE [LARGE SCALE GENOMIC DNA]</scope>
    <source>
        <tissue evidence="2">Leaves</tissue>
    </source>
</reference>
<sequence length="193" mass="21649">RRRRSVAVCFVKWPPISLALPQPPSVPPSCCSDSPTKDRRRRVDLLGRSSAIVRKSPSINLFVATPSIAKSLLLLRRRFRAASVDRPCPFLNRHPSFLPRVDLPFRFRLASQGTDFKRSCSLGGSVVFCRAACHPPLDAPPFAHLHRLSSVSAFGSLCFTVLRIILVSQGSCRCCLPLYGNELVLEFLRFLWF</sequence>
<organism evidence="2 3">
    <name type="scientific">Stylosanthes scabra</name>
    <dbReference type="NCBI Taxonomy" id="79078"/>
    <lineage>
        <taxon>Eukaryota</taxon>
        <taxon>Viridiplantae</taxon>
        <taxon>Streptophyta</taxon>
        <taxon>Embryophyta</taxon>
        <taxon>Tracheophyta</taxon>
        <taxon>Spermatophyta</taxon>
        <taxon>Magnoliopsida</taxon>
        <taxon>eudicotyledons</taxon>
        <taxon>Gunneridae</taxon>
        <taxon>Pentapetalae</taxon>
        <taxon>rosids</taxon>
        <taxon>fabids</taxon>
        <taxon>Fabales</taxon>
        <taxon>Fabaceae</taxon>
        <taxon>Papilionoideae</taxon>
        <taxon>50 kb inversion clade</taxon>
        <taxon>dalbergioids sensu lato</taxon>
        <taxon>Dalbergieae</taxon>
        <taxon>Pterocarpus clade</taxon>
        <taxon>Stylosanthes</taxon>
    </lineage>
</organism>
<evidence type="ECO:0000313" key="3">
    <source>
        <dbReference type="Proteomes" id="UP001341840"/>
    </source>
</evidence>
<feature type="chain" id="PRO_5045687217" evidence="1">
    <location>
        <begin position="20"/>
        <end position="193"/>
    </location>
</feature>
<evidence type="ECO:0000256" key="1">
    <source>
        <dbReference type="SAM" id="SignalP"/>
    </source>
</evidence>
<feature type="non-terminal residue" evidence="2">
    <location>
        <position position="1"/>
    </location>
</feature>
<protein>
    <submittedName>
        <fullName evidence="2">Uncharacterized protein</fullName>
    </submittedName>
</protein>
<feature type="signal peptide" evidence="1">
    <location>
        <begin position="1"/>
        <end position="19"/>
    </location>
</feature>
<accession>A0ABU6ZPL0</accession>
<dbReference type="EMBL" id="JASCZI010272934">
    <property type="protein sequence ID" value="MED6223854.1"/>
    <property type="molecule type" value="Genomic_DNA"/>
</dbReference>
<keyword evidence="1" id="KW-0732">Signal</keyword>
<comment type="caution">
    <text evidence="2">The sequence shown here is derived from an EMBL/GenBank/DDBJ whole genome shotgun (WGS) entry which is preliminary data.</text>
</comment>
<proteinExistence type="predicted"/>
<name>A0ABU6ZPL0_9FABA</name>
<evidence type="ECO:0000313" key="2">
    <source>
        <dbReference type="EMBL" id="MED6223854.1"/>
    </source>
</evidence>
<keyword evidence="3" id="KW-1185">Reference proteome</keyword>
<dbReference type="Proteomes" id="UP001341840">
    <property type="component" value="Unassembled WGS sequence"/>
</dbReference>
<gene>
    <name evidence="2" type="ORF">PIB30_078206</name>
</gene>